<feature type="compositionally biased region" description="Basic and acidic residues" evidence="1">
    <location>
        <begin position="1"/>
        <end position="12"/>
    </location>
</feature>
<keyword evidence="3" id="KW-1185">Reference proteome</keyword>
<feature type="compositionally biased region" description="Basic and acidic residues" evidence="1">
    <location>
        <begin position="252"/>
        <end position="262"/>
    </location>
</feature>
<feature type="compositionally biased region" description="Polar residues" evidence="1">
    <location>
        <begin position="228"/>
        <end position="242"/>
    </location>
</feature>
<dbReference type="EMBL" id="KN714691">
    <property type="protein sequence ID" value="KUI56628.1"/>
    <property type="molecule type" value="Genomic_DNA"/>
</dbReference>
<dbReference type="AlphaFoldDB" id="A0A194UY99"/>
<accession>A0A194UY99</accession>
<dbReference type="Proteomes" id="UP000078576">
    <property type="component" value="Unassembled WGS sequence"/>
</dbReference>
<gene>
    <name evidence="2" type="ORF">VP1G_10827</name>
</gene>
<evidence type="ECO:0000313" key="2">
    <source>
        <dbReference type="EMBL" id="KUI56628.1"/>
    </source>
</evidence>
<feature type="compositionally biased region" description="Polar residues" evidence="1">
    <location>
        <begin position="96"/>
        <end position="108"/>
    </location>
</feature>
<reference evidence="3" key="1">
    <citation type="submission" date="2014-12" db="EMBL/GenBank/DDBJ databases">
        <title>Genome Sequence of Valsa Canker Pathogens Uncovers a Specific Adaption of Colonization on Woody Bark.</title>
        <authorList>
            <person name="Yin Z."/>
            <person name="Liu H."/>
            <person name="Gao X."/>
            <person name="Li Z."/>
            <person name="Song N."/>
            <person name="Ke X."/>
            <person name="Dai Q."/>
            <person name="Wu Y."/>
            <person name="Sun Y."/>
            <person name="Xu J.-R."/>
            <person name="Kang Z.K."/>
            <person name="Wang L."/>
            <person name="Huang L."/>
        </authorList>
    </citation>
    <scope>NUCLEOTIDE SEQUENCE [LARGE SCALE GENOMIC DNA]</scope>
    <source>
        <strain evidence="3">SXYL134</strain>
    </source>
</reference>
<evidence type="ECO:0000313" key="3">
    <source>
        <dbReference type="Proteomes" id="UP000078576"/>
    </source>
</evidence>
<feature type="compositionally biased region" description="Polar residues" evidence="1">
    <location>
        <begin position="25"/>
        <end position="39"/>
    </location>
</feature>
<proteinExistence type="predicted"/>
<name>A0A194UY99_CYTMA</name>
<sequence>MVSPERLKRLENTLDGSAKVFGPSMPTQDMSPPTNQKGSVGTMPDIPPQLKGEVQGPREDPGGKVSSPFIPEFMRKRKETTHLISDKVFRRHLTTPGESTLSSASGTKSPPPLQRPMPTNRTNSRRGDTGEGSLLCSPLPSPFRRERSASESQSKEPIGIFEGLVKPGSYPPYLLRPDQSKIRDGSKSNKFLTGDMMLDSDKGKSKSRLPMKLRGLSIRRDKKKRSPGETSSDEASSSNHTPKLSKPHMRARKPEGEPQPEH</sequence>
<feature type="region of interest" description="Disordered" evidence="1">
    <location>
        <begin position="1"/>
        <end position="262"/>
    </location>
</feature>
<protein>
    <submittedName>
        <fullName evidence="2">Uncharacterized protein</fullName>
    </submittedName>
</protein>
<dbReference type="OrthoDB" id="5240349at2759"/>
<feature type="compositionally biased region" description="Basic and acidic residues" evidence="1">
    <location>
        <begin position="178"/>
        <end position="187"/>
    </location>
</feature>
<organism evidence="2 3">
    <name type="scientific">Cytospora mali</name>
    <name type="common">Apple Valsa canker fungus</name>
    <name type="synonym">Valsa mali</name>
    <dbReference type="NCBI Taxonomy" id="578113"/>
    <lineage>
        <taxon>Eukaryota</taxon>
        <taxon>Fungi</taxon>
        <taxon>Dikarya</taxon>
        <taxon>Ascomycota</taxon>
        <taxon>Pezizomycotina</taxon>
        <taxon>Sordariomycetes</taxon>
        <taxon>Sordariomycetidae</taxon>
        <taxon>Diaporthales</taxon>
        <taxon>Cytosporaceae</taxon>
        <taxon>Cytospora</taxon>
    </lineage>
</organism>
<evidence type="ECO:0000256" key="1">
    <source>
        <dbReference type="SAM" id="MobiDB-lite"/>
    </source>
</evidence>